<dbReference type="GO" id="GO:0016491">
    <property type="term" value="F:oxidoreductase activity"/>
    <property type="evidence" value="ECO:0007669"/>
    <property type="project" value="UniProtKB-KW"/>
</dbReference>
<organism evidence="5 6">
    <name type="scientific">Caballeronia glebae</name>
    <dbReference type="NCBI Taxonomy" id="1777143"/>
    <lineage>
        <taxon>Bacteria</taxon>
        <taxon>Pseudomonadati</taxon>
        <taxon>Pseudomonadota</taxon>
        <taxon>Betaproteobacteria</taxon>
        <taxon>Burkholderiales</taxon>
        <taxon>Burkholderiaceae</taxon>
        <taxon>Caballeronia</taxon>
    </lineage>
</organism>
<dbReference type="STRING" id="1777143.AWB82_06975"/>
<comment type="caution">
    <text evidence="5">The sequence shown here is derived from an EMBL/GenBank/DDBJ whole genome shotgun (WGS) entry which is preliminary data.</text>
</comment>
<name>A0A158DMV4_9BURK</name>
<dbReference type="InterPro" id="IPR057326">
    <property type="entry name" value="KR_dom"/>
</dbReference>
<evidence type="ECO:0000259" key="4">
    <source>
        <dbReference type="SMART" id="SM00822"/>
    </source>
</evidence>
<dbReference type="RefSeq" id="WP_086973855.1">
    <property type="nucleotide sequence ID" value="NZ_FCOJ02000103.1"/>
</dbReference>
<dbReference type="Gene3D" id="3.40.50.720">
    <property type="entry name" value="NAD(P)-binding Rossmann-like Domain"/>
    <property type="match status" value="1"/>
</dbReference>
<dbReference type="OrthoDB" id="9803333at2"/>
<dbReference type="Proteomes" id="UP000054596">
    <property type="component" value="Unassembled WGS sequence"/>
</dbReference>
<dbReference type="FunFam" id="3.40.50.720:FF:000173">
    <property type="entry name" value="3-oxoacyl-[acyl-carrier protein] reductase"/>
    <property type="match status" value="1"/>
</dbReference>
<comment type="similarity">
    <text evidence="1 3">Belongs to the short-chain dehydrogenases/reductases (SDR) family.</text>
</comment>
<evidence type="ECO:0000256" key="1">
    <source>
        <dbReference type="ARBA" id="ARBA00006484"/>
    </source>
</evidence>
<dbReference type="Pfam" id="PF00106">
    <property type="entry name" value="adh_short"/>
    <property type="match status" value="1"/>
</dbReference>
<proteinExistence type="inferred from homology"/>
<dbReference type="AlphaFoldDB" id="A0A158DMV4"/>
<evidence type="ECO:0000256" key="2">
    <source>
        <dbReference type="ARBA" id="ARBA00023002"/>
    </source>
</evidence>
<gene>
    <name evidence="5" type="ORF">AWB82_06975</name>
</gene>
<reference evidence="5" key="1">
    <citation type="submission" date="2016-01" db="EMBL/GenBank/DDBJ databases">
        <authorList>
            <person name="Peeters C."/>
        </authorList>
    </citation>
    <scope>NUCLEOTIDE SEQUENCE [LARGE SCALE GENOMIC DNA]</scope>
    <source>
        <strain evidence="5">LMG 29325</strain>
    </source>
</reference>
<dbReference type="PRINTS" id="PR00081">
    <property type="entry name" value="GDHRDH"/>
</dbReference>
<accession>A0A158DMV4</accession>
<dbReference type="PROSITE" id="PS00061">
    <property type="entry name" value="ADH_SHORT"/>
    <property type="match status" value="1"/>
</dbReference>
<dbReference type="InterPro" id="IPR020904">
    <property type="entry name" value="Sc_DH/Rdtase_CS"/>
</dbReference>
<evidence type="ECO:0000313" key="5">
    <source>
        <dbReference type="EMBL" id="SAK95949.1"/>
    </source>
</evidence>
<dbReference type="GO" id="GO:0032787">
    <property type="term" value="P:monocarboxylic acid metabolic process"/>
    <property type="evidence" value="ECO:0007669"/>
    <property type="project" value="UniProtKB-ARBA"/>
</dbReference>
<dbReference type="PRINTS" id="PR00080">
    <property type="entry name" value="SDRFAMILY"/>
</dbReference>
<dbReference type="InterPro" id="IPR036291">
    <property type="entry name" value="NAD(P)-bd_dom_sf"/>
</dbReference>
<sequence>MSAHTLDLNGRVALVTGGSRGIGRAISLGLAASGASVAVNYRQRENEAANVVAEIERIGNRAIAVRADVSIGDDVTAMIDDIEQRLGHIDILVNNAGTATMIDIDDLTEADFDHTLAVNLKSAFLCTHAVLPGMRARRWGRIVNLSSAAARGPGLVGIHYNASKAGLEGLTRGYAARLARDGITVNAVAPGPIDTEMAGPLKASNVAQRLPVGRLGEASEVADVVMMIIGNAFITGQTIPVNGGASFI</sequence>
<evidence type="ECO:0000313" key="6">
    <source>
        <dbReference type="Proteomes" id="UP000054596"/>
    </source>
</evidence>
<dbReference type="PANTHER" id="PTHR42879:SF2">
    <property type="entry name" value="3-OXOACYL-[ACYL-CARRIER-PROTEIN] REDUCTASE FABG"/>
    <property type="match status" value="1"/>
</dbReference>
<dbReference type="SUPFAM" id="SSF51735">
    <property type="entry name" value="NAD(P)-binding Rossmann-fold domains"/>
    <property type="match status" value="1"/>
</dbReference>
<dbReference type="EMBL" id="FCOJ02000103">
    <property type="protein sequence ID" value="SAK95949.1"/>
    <property type="molecule type" value="Genomic_DNA"/>
</dbReference>
<feature type="domain" description="Ketoreductase" evidence="4">
    <location>
        <begin position="11"/>
        <end position="191"/>
    </location>
</feature>
<dbReference type="CDD" id="cd05233">
    <property type="entry name" value="SDR_c"/>
    <property type="match status" value="1"/>
</dbReference>
<dbReference type="PANTHER" id="PTHR42879">
    <property type="entry name" value="3-OXOACYL-(ACYL-CARRIER-PROTEIN) REDUCTASE"/>
    <property type="match status" value="1"/>
</dbReference>
<keyword evidence="2" id="KW-0560">Oxidoreductase</keyword>
<protein>
    <submittedName>
        <fullName evidence="5">Acetoacetyl-CoA reductase</fullName>
    </submittedName>
</protein>
<evidence type="ECO:0000256" key="3">
    <source>
        <dbReference type="RuleBase" id="RU000363"/>
    </source>
</evidence>
<dbReference type="InterPro" id="IPR050259">
    <property type="entry name" value="SDR"/>
</dbReference>
<dbReference type="InterPro" id="IPR002347">
    <property type="entry name" value="SDR_fam"/>
</dbReference>
<keyword evidence="6" id="KW-1185">Reference proteome</keyword>
<dbReference type="SMART" id="SM00822">
    <property type="entry name" value="PKS_KR"/>
    <property type="match status" value="1"/>
</dbReference>